<evidence type="ECO:0000313" key="3">
    <source>
        <dbReference type="EMBL" id="EDV24391.1"/>
    </source>
</evidence>
<evidence type="ECO:0000256" key="2">
    <source>
        <dbReference type="SAM" id="MobiDB-lite"/>
    </source>
</evidence>
<protein>
    <recommendedName>
        <fullName evidence="5">Sodium channel and clathrin linker 1</fullName>
    </recommendedName>
</protein>
<dbReference type="GO" id="GO:0005813">
    <property type="term" value="C:centrosome"/>
    <property type="evidence" value="ECO:0007669"/>
    <property type="project" value="InterPro"/>
</dbReference>
<dbReference type="RefSeq" id="XP_002112281.1">
    <property type="nucleotide sequence ID" value="XM_002112245.1"/>
</dbReference>
<keyword evidence="1" id="KW-0175">Coiled coil</keyword>
<proteinExistence type="predicted"/>
<dbReference type="GO" id="GO:0007098">
    <property type="term" value="P:centrosome cycle"/>
    <property type="evidence" value="ECO:0007669"/>
    <property type="project" value="InterPro"/>
</dbReference>
<dbReference type="InParanoid" id="B3RXC0"/>
<gene>
    <name evidence="3" type="ORF">TRIADDRAFT_56156</name>
</gene>
<dbReference type="GO" id="GO:0005814">
    <property type="term" value="C:centriole"/>
    <property type="evidence" value="ECO:0000318"/>
    <property type="project" value="GO_Central"/>
</dbReference>
<feature type="coiled-coil region" evidence="1">
    <location>
        <begin position="152"/>
        <end position="388"/>
    </location>
</feature>
<feature type="compositionally biased region" description="Polar residues" evidence="2">
    <location>
        <begin position="663"/>
        <end position="708"/>
    </location>
</feature>
<dbReference type="GO" id="GO:0060271">
    <property type="term" value="P:cilium assembly"/>
    <property type="evidence" value="ECO:0000318"/>
    <property type="project" value="GO_Central"/>
</dbReference>
<dbReference type="FunCoup" id="B3RXC0">
    <property type="interactions" value="1561"/>
</dbReference>
<feature type="region of interest" description="Disordered" evidence="2">
    <location>
        <begin position="663"/>
        <end position="746"/>
    </location>
</feature>
<dbReference type="Pfam" id="PF15964">
    <property type="entry name" value="CCCAP"/>
    <property type="match status" value="1"/>
</dbReference>
<dbReference type="OrthoDB" id="551053at2759"/>
<dbReference type="AlphaFoldDB" id="B3RXC0"/>
<dbReference type="eggNOG" id="ENOG502QS6B">
    <property type="taxonomic scope" value="Eukaryota"/>
</dbReference>
<accession>B3RXC0</accession>
<feature type="coiled-coil region" evidence="1">
    <location>
        <begin position="436"/>
        <end position="509"/>
    </location>
</feature>
<organism evidence="3 4">
    <name type="scientific">Trichoplax adhaerens</name>
    <name type="common">Trichoplax reptans</name>
    <dbReference type="NCBI Taxonomy" id="10228"/>
    <lineage>
        <taxon>Eukaryota</taxon>
        <taxon>Metazoa</taxon>
        <taxon>Placozoa</taxon>
        <taxon>Uniplacotomia</taxon>
        <taxon>Trichoplacea</taxon>
        <taxon>Trichoplacidae</taxon>
        <taxon>Trichoplax</taxon>
    </lineage>
</organism>
<dbReference type="KEGG" id="tad:TRIADDRAFT_56156"/>
<dbReference type="PANTHER" id="PTHR35970:SF1">
    <property type="entry name" value="SODIUM CHANNEL AND CLATHRIN LINKER 1"/>
    <property type="match status" value="1"/>
</dbReference>
<feature type="compositionally biased region" description="Basic and acidic residues" evidence="2">
    <location>
        <begin position="591"/>
        <end position="617"/>
    </location>
</feature>
<dbReference type="OMA" id="NNANHEK"/>
<name>B3RXC0_TRIAD</name>
<feature type="region of interest" description="Disordered" evidence="2">
    <location>
        <begin position="591"/>
        <end position="622"/>
    </location>
</feature>
<dbReference type="InterPro" id="IPR038911">
    <property type="entry name" value="SCLT1"/>
</dbReference>
<dbReference type="GO" id="GO:0045162">
    <property type="term" value="P:clustering of voltage-gated sodium channels"/>
    <property type="evidence" value="ECO:0007669"/>
    <property type="project" value="InterPro"/>
</dbReference>
<feature type="compositionally biased region" description="Low complexity" evidence="2">
    <location>
        <begin position="718"/>
        <end position="733"/>
    </location>
</feature>
<sequence>MASDADRLFLEDQVRRLNTALARYRAKYPPLSDDEQLAQKLDPTLLQLSTDRSLMTPLLQEYEDTITLLKSEIQFYKSQVDSFKDRTGELVSENKKLYTELKQITLNAGEMKASTYSPPILPVDTAKGDLHERFQALSQEKDRYVELWQLQSRDLKSIRQQFEEQSQELQKKALELIATQEYQKSSHHNKLQTEELETLQNELRKGKAEMRTLQANKLEMRRLLDNVSDRMKEKKNYSNRFKTSVGEVKRLQLERGELEERLALIQKKGADYEQREYEAVKRVRDSIQLVENAMLERDQALINEQQKNLEAMRLQEEISKLMNQNQDKTRDEVEATRKHYNRTINKLSEDIQSAEFELDERKLEIEKLQREKRLLEQELLKANSAETREDVRSYNQIEQYQSRACIAERARDEALLKVDQLQSVLRSMDSSYRDDKNHLLTQNEELKQRLKQLQNECETISENRLKILSQVDSLQREVRISEQKQMTGEQKYLKEISTLENKIQLREREFQAQLKNSENVSWQSSQEIRTLLLSQQRATTKWREESKGMASKYEAHVNQSRNEVHKLKQQNEELITSSRLAKDAIEKLTRKLKDSQASENRLKRSLQETEEQMKESSQKLSSLLSRERQILDERKLLLKEIDKLRLESGRSFRDQSIRRFGGESSNLFNTTGGNIQSSAPLRNYSGMANPTILTDKPLNSQTKPSTVKPQVVKKIKSSRSSSRSQLLDDGSSRASSEGYNRISDYL</sequence>
<reference evidence="3 4" key="1">
    <citation type="journal article" date="2008" name="Nature">
        <title>The Trichoplax genome and the nature of placozoans.</title>
        <authorList>
            <person name="Srivastava M."/>
            <person name="Begovic E."/>
            <person name="Chapman J."/>
            <person name="Putnam N.H."/>
            <person name="Hellsten U."/>
            <person name="Kawashima T."/>
            <person name="Kuo A."/>
            <person name="Mitros T."/>
            <person name="Salamov A."/>
            <person name="Carpenter M.L."/>
            <person name="Signorovitch A.Y."/>
            <person name="Moreno M.A."/>
            <person name="Kamm K."/>
            <person name="Grimwood J."/>
            <person name="Schmutz J."/>
            <person name="Shapiro H."/>
            <person name="Grigoriev I.V."/>
            <person name="Buss L.W."/>
            <person name="Schierwater B."/>
            <person name="Dellaporta S.L."/>
            <person name="Rokhsar D.S."/>
        </authorList>
    </citation>
    <scope>NUCLEOTIDE SEQUENCE [LARGE SCALE GENOMIC DNA]</scope>
    <source>
        <strain evidence="3 4">Grell-BS-1999</strain>
    </source>
</reference>
<evidence type="ECO:0000313" key="4">
    <source>
        <dbReference type="Proteomes" id="UP000009022"/>
    </source>
</evidence>
<dbReference type="PhylomeDB" id="B3RXC0"/>
<dbReference type="GeneID" id="6753946"/>
<dbReference type="Proteomes" id="UP000009022">
    <property type="component" value="Unassembled WGS sequence"/>
</dbReference>
<keyword evidence="4" id="KW-1185">Reference proteome</keyword>
<evidence type="ECO:0008006" key="5">
    <source>
        <dbReference type="Google" id="ProtNLM"/>
    </source>
</evidence>
<dbReference type="HOGENOM" id="CLU_372720_0_0_1"/>
<dbReference type="EMBL" id="DS985245">
    <property type="protein sequence ID" value="EDV24391.1"/>
    <property type="molecule type" value="Genomic_DNA"/>
</dbReference>
<dbReference type="InterPro" id="IPR031887">
    <property type="entry name" value="SDCCAG8"/>
</dbReference>
<evidence type="ECO:0000256" key="1">
    <source>
        <dbReference type="SAM" id="Coils"/>
    </source>
</evidence>
<dbReference type="STRING" id="10228.B3RXC0"/>
<dbReference type="PANTHER" id="PTHR35970">
    <property type="entry name" value="SODIUM CHANNEL AND CLATHRIN LINKER 1"/>
    <property type="match status" value="1"/>
</dbReference>
<dbReference type="CTD" id="6753946"/>